<gene>
    <name evidence="13" type="primary">LOC103189422</name>
</gene>
<reference evidence="14" key="1">
    <citation type="journal article" date="2006" name="Science">
        <title>Ancient noncoding elements conserved in the human genome.</title>
        <authorList>
            <person name="Venkatesh B."/>
            <person name="Kirkness E.F."/>
            <person name="Loh Y.H."/>
            <person name="Halpern A.L."/>
            <person name="Lee A.P."/>
            <person name="Johnson J."/>
            <person name="Dandona N."/>
            <person name="Viswanathan L.D."/>
            <person name="Tay A."/>
            <person name="Venter J.C."/>
            <person name="Strausberg R.L."/>
            <person name="Brenner S."/>
        </authorList>
    </citation>
    <scope>NUCLEOTIDE SEQUENCE [LARGE SCALE GENOMIC DNA]</scope>
</reference>
<comment type="similarity">
    <text evidence="3">Belongs to the protein disulfide isomerase family.</text>
</comment>
<evidence type="ECO:0000256" key="9">
    <source>
        <dbReference type="ARBA" id="ARBA00023235"/>
    </source>
</evidence>
<dbReference type="CDD" id="cd02981">
    <property type="entry name" value="PDI_b_family"/>
    <property type="match status" value="1"/>
</dbReference>
<sequence>MLSCRVLLYLLLHLTLSLVQAQEEVEVQDVDENGEVNTRMKNPLFGKPKHKKDDSRTVNVLKDIATTEEFINSSDVTIMGFIKDLKSKEADIFHEVVKNVRALSFGLTPSEVVWKKYNVTESTISIFKKYDEKRADYELGVITGMTAAKVVEFVNVNEMRLVTEYNDHNAIQIFGSHIPVHILLIVNKSAPEYPTLLEIFTTVARDYRGTMIFIHVDTDMKSNIRVMAFFSLKHENLPSVCLYNTLTDDVVIMRAGEISAFRIRGFCNEYIGVKPRQQMPIRRAPEEL</sequence>
<evidence type="ECO:0000256" key="1">
    <source>
        <dbReference type="ARBA" id="ARBA00001182"/>
    </source>
</evidence>
<evidence type="ECO:0000256" key="5">
    <source>
        <dbReference type="ARBA" id="ARBA00022729"/>
    </source>
</evidence>
<dbReference type="GO" id="GO:0005788">
    <property type="term" value="C:endoplasmic reticulum lumen"/>
    <property type="evidence" value="ECO:0007669"/>
    <property type="project" value="UniProtKB-SubCell"/>
</dbReference>
<keyword evidence="7" id="KW-0256">Endoplasmic reticulum</keyword>
<keyword evidence="14" id="KW-1185">Reference proteome</keyword>
<dbReference type="KEGG" id="cmk:103189422"/>
<dbReference type="GO" id="GO:0034976">
    <property type="term" value="P:response to endoplasmic reticulum stress"/>
    <property type="evidence" value="ECO:0007669"/>
    <property type="project" value="TreeGrafter"/>
</dbReference>
<evidence type="ECO:0000256" key="8">
    <source>
        <dbReference type="ARBA" id="ARBA00023157"/>
    </source>
</evidence>
<dbReference type="GO" id="GO:0003756">
    <property type="term" value="F:protein disulfide isomerase activity"/>
    <property type="evidence" value="ECO:0007669"/>
    <property type="project" value="UniProtKB-EC"/>
</dbReference>
<proteinExistence type="evidence at transcript level"/>
<reference evidence="14" key="2">
    <citation type="journal article" date="2007" name="PLoS Biol.">
        <title>Survey sequencing and comparative analysis of the elephant shark (Callorhinchus milii) genome.</title>
        <authorList>
            <person name="Venkatesh B."/>
            <person name="Kirkness E.F."/>
            <person name="Loh Y.H."/>
            <person name="Halpern A.L."/>
            <person name="Lee A.P."/>
            <person name="Johnson J."/>
            <person name="Dandona N."/>
            <person name="Viswanathan L.D."/>
            <person name="Tay A."/>
            <person name="Venter J.C."/>
            <person name="Strausberg R.L."/>
            <person name="Brenner S."/>
        </authorList>
    </citation>
    <scope>NUCLEOTIDE SEQUENCE [LARGE SCALE GENOMIC DNA]</scope>
</reference>
<evidence type="ECO:0000313" key="12">
    <source>
        <dbReference type="EMBL" id="AFP06783.1"/>
    </source>
</evidence>
<dbReference type="OMA" id="NIMDAEA"/>
<protein>
    <recommendedName>
        <fullName evidence="4">protein disulfide-isomerase</fullName>
        <ecNumber evidence="4">5.3.4.1</ecNumber>
    </recommendedName>
</protein>
<evidence type="ECO:0000256" key="11">
    <source>
        <dbReference type="SAM" id="SignalP"/>
    </source>
</evidence>
<reference evidence="13" key="4">
    <citation type="submission" date="2025-05" db="UniProtKB">
        <authorList>
            <consortium name="Ensembl"/>
        </authorList>
    </citation>
    <scope>IDENTIFICATION</scope>
</reference>
<keyword evidence="6" id="KW-0677">Repeat</keyword>
<dbReference type="Gene3D" id="3.40.30.10">
    <property type="entry name" value="Glutaredoxin"/>
    <property type="match status" value="2"/>
</dbReference>
<evidence type="ECO:0000256" key="10">
    <source>
        <dbReference type="ARBA" id="ARBA00023284"/>
    </source>
</evidence>
<dbReference type="FunFam" id="3.40.30.10:FF:000042">
    <property type="entry name" value="protein disulfide-isomerase A2"/>
    <property type="match status" value="1"/>
</dbReference>
<keyword evidence="10" id="KW-0676">Redox-active center</keyword>
<dbReference type="CDD" id="cd02982">
    <property type="entry name" value="PDI_b'_family"/>
    <property type="match status" value="1"/>
</dbReference>
<name>V9L5L2_CALMI</name>
<feature type="signal peptide" evidence="11">
    <location>
        <begin position="1"/>
        <end position="21"/>
    </location>
</feature>
<keyword evidence="5 11" id="KW-0732">Signal</keyword>
<dbReference type="SUPFAM" id="SSF52833">
    <property type="entry name" value="Thioredoxin-like"/>
    <property type="match status" value="2"/>
</dbReference>
<dbReference type="PANTHER" id="PTHR18929">
    <property type="entry name" value="PROTEIN DISULFIDE ISOMERASE"/>
    <property type="match status" value="1"/>
</dbReference>
<accession>V9L5L2</accession>
<comment type="catalytic activity">
    <reaction evidence="1">
        <text>Catalyzes the rearrangement of -S-S- bonds in proteins.</text>
        <dbReference type="EC" id="5.3.4.1"/>
    </reaction>
</comment>
<evidence type="ECO:0000256" key="7">
    <source>
        <dbReference type="ARBA" id="ARBA00022824"/>
    </source>
</evidence>
<evidence type="ECO:0000256" key="3">
    <source>
        <dbReference type="ARBA" id="ARBA00006347"/>
    </source>
</evidence>
<comment type="subcellular location">
    <subcellularLocation>
        <location evidence="2">Endoplasmic reticulum lumen</location>
    </subcellularLocation>
</comment>
<keyword evidence="9" id="KW-0413">Isomerase</keyword>
<keyword evidence="8" id="KW-1015">Disulfide bond</keyword>
<dbReference type="EC" id="5.3.4.1" evidence="4"/>
<evidence type="ECO:0000256" key="6">
    <source>
        <dbReference type="ARBA" id="ARBA00022737"/>
    </source>
</evidence>
<dbReference type="PANTHER" id="PTHR18929:SF193">
    <property type="entry name" value="ENDOPLASMIC RETICULUM RESIDENT PROTEIN 27"/>
    <property type="match status" value="1"/>
</dbReference>
<dbReference type="GeneTree" id="ENSGT00930000151058"/>
<evidence type="ECO:0000313" key="13">
    <source>
        <dbReference type="Ensembl" id="ENSCMIP00000027896.1"/>
    </source>
</evidence>
<dbReference type="GO" id="GO:0006457">
    <property type="term" value="P:protein folding"/>
    <property type="evidence" value="ECO:0007669"/>
    <property type="project" value="TreeGrafter"/>
</dbReference>
<dbReference type="Ensembl" id="ENSCMIT00000028337.1">
    <property type="protein sequence ID" value="ENSCMIP00000027896.1"/>
    <property type="gene ID" value="ENSCMIG00000012135.1"/>
</dbReference>
<organism evidence="12">
    <name type="scientific">Callorhinchus milii</name>
    <name type="common">Ghost shark</name>
    <dbReference type="NCBI Taxonomy" id="7868"/>
    <lineage>
        <taxon>Eukaryota</taxon>
        <taxon>Metazoa</taxon>
        <taxon>Chordata</taxon>
        <taxon>Craniata</taxon>
        <taxon>Vertebrata</taxon>
        <taxon>Chondrichthyes</taxon>
        <taxon>Holocephali</taxon>
        <taxon>Chimaeriformes</taxon>
        <taxon>Callorhinchidae</taxon>
        <taxon>Callorhinchus</taxon>
    </lineage>
</organism>
<feature type="chain" id="PRO_5044739624" description="protein disulfide-isomerase" evidence="11">
    <location>
        <begin position="22"/>
        <end position="288"/>
    </location>
</feature>
<dbReference type="STRING" id="7868.ENSCMIP00000027896"/>
<reference evidence="12 14" key="3">
    <citation type="journal article" date="2014" name="Nature">
        <title>Elephant shark genome provides unique insights into gnathostome evolution.</title>
        <authorList>
            <consortium name="International Elephant Shark Genome Sequencing Consortium"/>
            <person name="Venkatesh B."/>
            <person name="Lee A.P."/>
            <person name="Ravi V."/>
            <person name="Maurya A.K."/>
            <person name="Lian M.M."/>
            <person name="Swann J.B."/>
            <person name="Ohta Y."/>
            <person name="Flajnik M.F."/>
            <person name="Sutoh Y."/>
            <person name="Kasahara M."/>
            <person name="Hoon S."/>
            <person name="Gangu V."/>
            <person name="Roy S.W."/>
            <person name="Irimia M."/>
            <person name="Korzh V."/>
            <person name="Kondrychyn I."/>
            <person name="Lim Z.W."/>
            <person name="Tay B.H."/>
            <person name="Tohari S."/>
            <person name="Kong K.W."/>
            <person name="Ho S."/>
            <person name="Lorente-Galdos B."/>
            <person name="Quilez J."/>
            <person name="Marques-Bonet T."/>
            <person name="Raney B.J."/>
            <person name="Ingham P.W."/>
            <person name="Tay A."/>
            <person name="Hillier L.W."/>
            <person name="Minx P."/>
            <person name="Boehm T."/>
            <person name="Wilson R.K."/>
            <person name="Brenner S."/>
            <person name="Warren W.C."/>
        </authorList>
    </citation>
    <scope>NUCLEOTIDE SEQUENCE</scope>
    <source>
        <tissue evidence="12">Kidney</tissue>
    </source>
</reference>
<dbReference type="AlphaFoldDB" id="V9L5L2"/>
<evidence type="ECO:0000256" key="4">
    <source>
        <dbReference type="ARBA" id="ARBA00012723"/>
    </source>
</evidence>
<evidence type="ECO:0000313" key="14">
    <source>
        <dbReference type="Proteomes" id="UP000314986"/>
    </source>
</evidence>
<dbReference type="Proteomes" id="UP000314986">
    <property type="component" value="Unassembled WGS sequence"/>
</dbReference>
<dbReference type="OrthoDB" id="8667660at2759"/>
<dbReference type="GeneID" id="103189422"/>
<dbReference type="RefSeq" id="XP_007908004.2">
    <property type="nucleotide sequence ID" value="XM_007909813.2"/>
</dbReference>
<dbReference type="EMBL" id="JW874266">
    <property type="protein sequence ID" value="AFP06783.1"/>
    <property type="molecule type" value="mRNA"/>
</dbReference>
<evidence type="ECO:0000256" key="2">
    <source>
        <dbReference type="ARBA" id="ARBA00004319"/>
    </source>
</evidence>
<dbReference type="Pfam" id="PF13848">
    <property type="entry name" value="Thioredoxin_6"/>
    <property type="match status" value="1"/>
</dbReference>
<dbReference type="InterPro" id="IPR036249">
    <property type="entry name" value="Thioredoxin-like_sf"/>
</dbReference>